<dbReference type="EMBL" id="KZ680211">
    <property type="protein sequence ID" value="PTB67498.1"/>
    <property type="molecule type" value="Genomic_DNA"/>
</dbReference>
<dbReference type="GeneID" id="36600629"/>
<proteinExistence type="predicted"/>
<dbReference type="AlphaFoldDB" id="A0A2T4BDZ9"/>
<dbReference type="Proteomes" id="UP000241546">
    <property type="component" value="Unassembled WGS sequence"/>
</dbReference>
<dbReference type="RefSeq" id="XP_024750818.1">
    <property type="nucleotide sequence ID" value="XM_024892511.1"/>
</dbReference>
<evidence type="ECO:0000313" key="2">
    <source>
        <dbReference type="Proteomes" id="UP000241546"/>
    </source>
</evidence>
<sequence>NILDRWRRGSTPMFAALGKATGPHQAARLRIASSSMPGALCFPRSGLATHMHWRALHAREGPCPDLSLHPAES</sequence>
<feature type="non-terminal residue" evidence="1">
    <location>
        <position position="1"/>
    </location>
</feature>
<accession>A0A2T4BDZ9</accession>
<name>A0A2T4BDZ9_9HYPO</name>
<keyword evidence="2" id="KW-1185">Reference proteome</keyword>
<feature type="non-terminal residue" evidence="1">
    <location>
        <position position="73"/>
    </location>
</feature>
<evidence type="ECO:0000313" key="1">
    <source>
        <dbReference type="EMBL" id="PTB67498.1"/>
    </source>
</evidence>
<organism evidence="1 2">
    <name type="scientific">Trichoderma citrinoviride</name>
    <dbReference type="NCBI Taxonomy" id="58853"/>
    <lineage>
        <taxon>Eukaryota</taxon>
        <taxon>Fungi</taxon>
        <taxon>Dikarya</taxon>
        <taxon>Ascomycota</taxon>
        <taxon>Pezizomycotina</taxon>
        <taxon>Sordariomycetes</taxon>
        <taxon>Hypocreomycetidae</taxon>
        <taxon>Hypocreales</taxon>
        <taxon>Hypocreaceae</taxon>
        <taxon>Trichoderma</taxon>
    </lineage>
</organism>
<protein>
    <submittedName>
        <fullName evidence="1">Uncharacterized protein</fullName>
    </submittedName>
</protein>
<reference evidence="2" key="1">
    <citation type="submission" date="2016-07" db="EMBL/GenBank/DDBJ databases">
        <title>Multiple horizontal gene transfer events from other fungi enriched the ability of initially mycotrophic Trichoderma (Ascomycota) to feed on dead plant biomass.</title>
        <authorList>
            <consortium name="DOE Joint Genome Institute"/>
            <person name="Atanasova L."/>
            <person name="Chenthamara K."/>
            <person name="Zhang J."/>
            <person name="Grujic M."/>
            <person name="Henrissat B."/>
            <person name="Kuo A."/>
            <person name="Aerts A."/>
            <person name="Salamov A."/>
            <person name="Lipzen A."/>
            <person name="Labutti K."/>
            <person name="Barry K."/>
            <person name="Miao Y."/>
            <person name="Rahimi M.J."/>
            <person name="Shen Q."/>
            <person name="Grigoriev I.V."/>
            <person name="Kubicek C.P."/>
            <person name="Druzhinina I.S."/>
        </authorList>
    </citation>
    <scope>NUCLEOTIDE SEQUENCE [LARGE SCALE GENOMIC DNA]</scope>
    <source>
        <strain evidence="2">TUCIM 6016</strain>
    </source>
</reference>
<gene>
    <name evidence="1" type="ORF">BBK36DRAFT_1135045</name>
</gene>